<evidence type="ECO:0000256" key="5">
    <source>
        <dbReference type="ARBA" id="ARBA00023136"/>
    </source>
</evidence>
<sequence length="286" mass="30204">MSWLWQIFDPATIGAFFTQFRNEMAEPTFWIAVGKIIWINILLSGDNALVIALACRGLSPRHRLWGMIFGAGAAVLLRIIFTGIVATLMELPYLKLIGGLALIVIAAKLLVPEHEDEDDVDAASHLWQAVQIVVVADIVMSLDNVIAVAAAANGSVPLLILGLAISVPLIVAGAALIMALLEKLPVLVWAGAALLGWIAGEVMATDPGVAPKLHTLFDGPFGAALDSMLGALRIPPQFGHGGAGGEYFCAALGVVVVLVVGTIWRRRKLTAAALESSERHARASAE</sequence>
<dbReference type="GO" id="GO:0016020">
    <property type="term" value="C:membrane"/>
    <property type="evidence" value="ECO:0007669"/>
    <property type="project" value="UniProtKB-SubCell"/>
</dbReference>
<dbReference type="GeneID" id="92967570"/>
<dbReference type="EMBL" id="CP029425">
    <property type="protein sequence ID" value="AWL96487.1"/>
    <property type="molecule type" value="Genomic_DNA"/>
</dbReference>
<dbReference type="KEGG" id="bot:CIT37_33465"/>
<reference evidence="7" key="3">
    <citation type="journal article" date="2018" name="Microbiol. Resour. Announc.">
        <title>Complete Genome Sequence of Bradyrhizobium ottawaense OO99(T), an Efficient Nitrogen-Fixing Symbiont of Soybean.</title>
        <authorList>
            <person name="Nguyen H.D.T."/>
            <person name="Cloutier S."/>
            <person name="Bromfield E.S.P."/>
        </authorList>
    </citation>
    <scope>NUCLEOTIDE SEQUENCE</scope>
    <source>
        <strain evidence="7">OO99</strain>
    </source>
</reference>
<dbReference type="OrthoDB" id="9807970at2"/>
<reference evidence="7 9" key="2">
    <citation type="journal article" date="2017" name="Syst. Appl. Microbiol.">
        <title>Soybeans inoculated with root zone soils of Canadian native legumes harbour diverse and novel Bradyrhizobium spp. that possess agricultural potential.</title>
        <authorList>
            <person name="Bromfield E.S.P."/>
            <person name="Cloutier S."/>
            <person name="Tambong J.T."/>
            <person name="Tran Thi T.V."/>
        </authorList>
    </citation>
    <scope>NUCLEOTIDE SEQUENCE [LARGE SCALE GENOMIC DNA]</scope>
    <source>
        <strain evidence="7 9">OO99</strain>
    </source>
</reference>
<evidence type="ECO:0000256" key="1">
    <source>
        <dbReference type="ARBA" id="ARBA00004141"/>
    </source>
</evidence>
<dbReference type="PANTHER" id="PTHR30238:SF4">
    <property type="entry name" value="SLL1022 PROTEIN"/>
    <property type="match status" value="1"/>
</dbReference>
<dbReference type="Proteomes" id="UP000215703">
    <property type="component" value="Chromosome"/>
</dbReference>
<keyword evidence="5 6" id="KW-0472">Membrane</keyword>
<protein>
    <submittedName>
        <fullName evidence="7">TerC family protein</fullName>
    </submittedName>
    <submittedName>
        <fullName evidence="8">YjbE family integral membrane protein</fullName>
    </submittedName>
</protein>
<dbReference type="InterPro" id="IPR022301">
    <property type="entry name" value="Integral_membrane_YjbE"/>
</dbReference>
<dbReference type="EMBL" id="JBGBZJ010000003">
    <property type="protein sequence ID" value="MEY9458373.1"/>
    <property type="molecule type" value="Genomic_DNA"/>
</dbReference>
<dbReference type="PANTHER" id="PTHR30238">
    <property type="entry name" value="MEMBRANE BOUND PREDICTED REDOX MODULATOR"/>
    <property type="match status" value="1"/>
</dbReference>
<dbReference type="NCBIfam" id="TIGR03717">
    <property type="entry name" value="R_switched_YjbE"/>
    <property type="match status" value="1"/>
</dbReference>
<evidence type="ECO:0000256" key="2">
    <source>
        <dbReference type="ARBA" id="ARBA00007511"/>
    </source>
</evidence>
<organism evidence="7 9">
    <name type="scientific">Bradyrhizobium ottawaense</name>
    <dbReference type="NCBI Taxonomy" id="931866"/>
    <lineage>
        <taxon>Bacteria</taxon>
        <taxon>Pseudomonadati</taxon>
        <taxon>Pseudomonadota</taxon>
        <taxon>Alphaproteobacteria</taxon>
        <taxon>Hyphomicrobiales</taxon>
        <taxon>Nitrobacteraceae</taxon>
        <taxon>Bradyrhizobium</taxon>
    </lineage>
</organism>
<gene>
    <name evidence="8" type="ORF">ABIG07_007321</name>
    <name evidence="7" type="ORF">CIT37_33465</name>
</gene>
<evidence type="ECO:0000313" key="8">
    <source>
        <dbReference type="EMBL" id="MEY9458373.1"/>
    </source>
</evidence>
<keyword evidence="3 6" id="KW-0812">Transmembrane</keyword>
<reference evidence="8 10" key="4">
    <citation type="submission" date="2024-07" db="EMBL/GenBank/DDBJ databases">
        <title>Genomic Encyclopedia of Type Strains, Phase V (KMG-V): Genome sequencing to study the core and pangenomes of soil and plant-associated prokaryotes.</title>
        <authorList>
            <person name="Whitman W."/>
        </authorList>
    </citation>
    <scope>NUCLEOTIDE SEQUENCE [LARGE SCALE GENOMIC DNA]</scope>
    <source>
        <strain evidence="8 10">USDA 152</strain>
    </source>
</reference>
<evidence type="ECO:0000256" key="3">
    <source>
        <dbReference type="ARBA" id="ARBA00022692"/>
    </source>
</evidence>
<feature type="transmembrane region" description="Helical" evidence="6">
    <location>
        <begin position="29"/>
        <end position="52"/>
    </location>
</feature>
<keyword evidence="4 6" id="KW-1133">Transmembrane helix</keyword>
<dbReference type="Pfam" id="PF03741">
    <property type="entry name" value="TerC"/>
    <property type="match status" value="1"/>
</dbReference>
<feature type="transmembrane region" description="Helical" evidence="6">
    <location>
        <begin position="245"/>
        <end position="264"/>
    </location>
</feature>
<comment type="subcellular location">
    <subcellularLocation>
        <location evidence="1">Membrane</location>
        <topology evidence="1">Multi-pass membrane protein</topology>
    </subcellularLocation>
</comment>
<evidence type="ECO:0000313" key="10">
    <source>
        <dbReference type="Proteomes" id="UP001565369"/>
    </source>
</evidence>
<dbReference type="RefSeq" id="WP_028144998.1">
    <property type="nucleotide sequence ID" value="NZ_AP021854.1"/>
</dbReference>
<dbReference type="AlphaFoldDB" id="A0A2U8PGN9"/>
<feature type="transmembrane region" description="Helical" evidence="6">
    <location>
        <begin position="64"/>
        <end position="86"/>
    </location>
</feature>
<keyword evidence="10" id="KW-1185">Reference proteome</keyword>
<feature type="transmembrane region" description="Helical" evidence="6">
    <location>
        <begin position="158"/>
        <end position="179"/>
    </location>
</feature>
<comment type="similarity">
    <text evidence="2">Belongs to the TerC family.</text>
</comment>
<evidence type="ECO:0000313" key="9">
    <source>
        <dbReference type="Proteomes" id="UP000215703"/>
    </source>
</evidence>
<reference evidence="7 9" key="1">
    <citation type="journal article" date="2014" name="Int. J. Syst. Evol. Microbiol.">
        <title>Bradyrhizobium ottawaense sp. nov., a symbiotic nitrogen fixing bacterium from root nodules of soybeans in Canada.</title>
        <authorList>
            <person name="Yu X."/>
            <person name="Cloutier S."/>
            <person name="Tambong J.T."/>
            <person name="Bromfield E.S."/>
        </authorList>
    </citation>
    <scope>NUCLEOTIDE SEQUENCE [LARGE SCALE GENOMIC DNA]</scope>
    <source>
        <strain evidence="7 9">OO99</strain>
    </source>
</reference>
<accession>A0A5H2Z4J8</accession>
<dbReference type="Proteomes" id="UP001565369">
    <property type="component" value="Unassembled WGS sequence"/>
</dbReference>
<evidence type="ECO:0000256" key="6">
    <source>
        <dbReference type="SAM" id="Phobius"/>
    </source>
</evidence>
<evidence type="ECO:0000256" key="4">
    <source>
        <dbReference type="ARBA" id="ARBA00022989"/>
    </source>
</evidence>
<feature type="transmembrane region" description="Helical" evidence="6">
    <location>
        <begin position="186"/>
        <end position="204"/>
    </location>
</feature>
<evidence type="ECO:0000313" key="7">
    <source>
        <dbReference type="EMBL" id="AWL96487.1"/>
    </source>
</evidence>
<dbReference type="InterPro" id="IPR005496">
    <property type="entry name" value="Integral_membrane_TerC"/>
</dbReference>
<accession>A0A2U8PGN9</accession>
<proteinExistence type="inferred from homology"/>
<name>A0A2U8PGN9_9BRAD</name>